<gene>
    <name evidence="2" type="ORF">GH741_17510</name>
</gene>
<dbReference type="Proteomes" id="UP000799092">
    <property type="component" value="Unassembled WGS sequence"/>
</dbReference>
<dbReference type="RefSeq" id="WP_153738060.1">
    <property type="nucleotide sequence ID" value="NZ_WJNG01000016.1"/>
</dbReference>
<evidence type="ECO:0000313" key="3">
    <source>
        <dbReference type="Proteomes" id="UP000799092"/>
    </source>
</evidence>
<name>A0A6A8DFN9_9BACI</name>
<protein>
    <submittedName>
        <fullName evidence="2">PadR family transcriptional regulator</fullName>
    </submittedName>
</protein>
<keyword evidence="3" id="KW-1185">Reference proteome</keyword>
<accession>A0A6A8DFN9</accession>
<dbReference type="SUPFAM" id="SSF46785">
    <property type="entry name" value="Winged helix' DNA-binding domain"/>
    <property type="match status" value="1"/>
</dbReference>
<dbReference type="OrthoDB" id="9814826at2"/>
<comment type="caution">
    <text evidence="2">The sequence shown here is derived from an EMBL/GenBank/DDBJ whole genome shotgun (WGS) entry which is preliminary data.</text>
</comment>
<evidence type="ECO:0000313" key="2">
    <source>
        <dbReference type="EMBL" id="MRH44444.1"/>
    </source>
</evidence>
<dbReference type="InterPro" id="IPR052509">
    <property type="entry name" value="Metal_resp_DNA-bind_regulator"/>
</dbReference>
<evidence type="ECO:0000259" key="1">
    <source>
        <dbReference type="Pfam" id="PF03551"/>
    </source>
</evidence>
<dbReference type="InterPro" id="IPR036388">
    <property type="entry name" value="WH-like_DNA-bd_sf"/>
</dbReference>
<organism evidence="2 3">
    <name type="scientific">Aquibacillus halophilus</name>
    <dbReference type="NCBI Taxonomy" id="930132"/>
    <lineage>
        <taxon>Bacteria</taxon>
        <taxon>Bacillati</taxon>
        <taxon>Bacillota</taxon>
        <taxon>Bacilli</taxon>
        <taxon>Bacillales</taxon>
        <taxon>Bacillaceae</taxon>
        <taxon>Aquibacillus</taxon>
    </lineage>
</organism>
<feature type="domain" description="Transcription regulator PadR N-terminal" evidence="1">
    <location>
        <begin position="21"/>
        <end position="87"/>
    </location>
</feature>
<dbReference type="PANTHER" id="PTHR33169">
    <property type="entry name" value="PADR-FAMILY TRANSCRIPTIONAL REGULATOR"/>
    <property type="match status" value="1"/>
</dbReference>
<dbReference type="EMBL" id="WJNG01000016">
    <property type="protein sequence ID" value="MRH44444.1"/>
    <property type="molecule type" value="Genomic_DNA"/>
</dbReference>
<dbReference type="AlphaFoldDB" id="A0A6A8DFN9"/>
<dbReference type="PANTHER" id="PTHR33169:SF13">
    <property type="entry name" value="PADR-FAMILY TRANSCRIPTIONAL REGULATOR"/>
    <property type="match status" value="1"/>
</dbReference>
<proteinExistence type="predicted"/>
<dbReference type="InterPro" id="IPR005149">
    <property type="entry name" value="Tscrpt_reg_PadR_N"/>
</dbReference>
<dbReference type="Pfam" id="PF03551">
    <property type="entry name" value="PadR"/>
    <property type="match status" value="1"/>
</dbReference>
<sequence>MKKKSAESFLPLTHTTYYILLSLIEPLHGYGIMQKVQEMSEGTVRIGPGTLYGALSKLEKQFIIVKLDENTGDRKKSYQLTEFGRELVKLEYIRLEELVHMSKDYIKKLGGTESG</sequence>
<reference evidence="2" key="1">
    <citation type="submission" date="2019-11" db="EMBL/GenBank/DDBJ databases">
        <authorList>
            <person name="Li J."/>
        </authorList>
    </citation>
    <scope>NUCLEOTIDE SEQUENCE</scope>
    <source>
        <strain evidence="2">B6B</strain>
    </source>
</reference>
<dbReference type="InterPro" id="IPR036390">
    <property type="entry name" value="WH_DNA-bd_sf"/>
</dbReference>
<dbReference type="Gene3D" id="1.10.10.10">
    <property type="entry name" value="Winged helix-like DNA-binding domain superfamily/Winged helix DNA-binding domain"/>
    <property type="match status" value="1"/>
</dbReference>